<accession>A0A7J7XIK3</accession>
<dbReference type="Proteomes" id="UP000527355">
    <property type="component" value="Unassembled WGS sequence"/>
</dbReference>
<dbReference type="AlphaFoldDB" id="A0A7J7XIK3"/>
<evidence type="ECO:0000256" key="1">
    <source>
        <dbReference type="SAM" id="MobiDB-lite"/>
    </source>
</evidence>
<protein>
    <submittedName>
        <fullName evidence="2">Uncharacterized protein</fullName>
    </submittedName>
</protein>
<feature type="region of interest" description="Disordered" evidence="1">
    <location>
        <begin position="1"/>
        <end position="22"/>
    </location>
</feature>
<reference evidence="2 3" key="1">
    <citation type="journal article" date="2020" name="Nature">
        <title>Six reference-quality genomes reveal evolution of bat adaptations.</title>
        <authorList>
            <person name="Jebb D."/>
            <person name="Huang Z."/>
            <person name="Pippel M."/>
            <person name="Hughes G.M."/>
            <person name="Lavrichenko K."/>
            <person name="Devanna P."/>
            <person name="Winkler S."/>
            <person name="Jermiin L.S."/>
            <person name="Skirmuntt E.C."/>
            <person name="Katzourakis A."/>
            <person name="Burkitt-Gray L."/>
            <person name="Ray D.A."/>
            <person name="Sullivan K.A.M."/>
            <person name="Roscito J.G."/>
            <person name="Kirilenko B.M."/>
            <person name="Davalos L.M."/>
            <person name="Corthals A.P."/>
            <person name="Power M.L."/>
            <person name="Jones G."/>
            <person name="Ransome R.D."/>
            <person name="Dechmann D.K.N."/>
            <person name="Locatelli A.G."/>
            <person name="Puechmaille S.J."/>
            <person name="Fedrigo O."/>
            <person name="Jarvis E.D."/>
            <person name="Hiller M."/>
            <person name="Vernes S.C."/>
            <person name="Myers E.W."/>
            <person name="Teeling E.C."/>
        </authorList>
    </citation>
    <scope>NUCLEOTIDE SEQUENCE [LARGE SCALE GENOMIC DNA]</scope>
    <source>
        <strain evidence="2">MMyoMyo1</strain>
        <tissue evidence="2">Flight muscle</tissue>
    </source>
</reference>
<sequence>MGPREGWPFNQPEQSSSPNLPPSLLFPHPHHLLASRLSLWPLRSCHLGYAIPFEVGDRRPHLQGLTPPKAPLFLLKGTDCHLGAGTWLPKGSVLTEPQATDGGQGRETMLPEARAPLPSLAYATPSVGPCI</sequence>
<name>A0A7J7XIK3_MYOMY</name>
<gene>
    <name evidence="2" type="ORF">mMyoMyo1_011742</name>
</gene>
<evidence type="ECO:0000313" key="2">
    <source>
        <dbReference type="EMBL" id="KAF6349186.1"/>
    </source>
</evidence>
<comment type="caution">
    <text evidence="2">The sequence shown here is derived from an EMBL/GenBank/DDBJ whole genome shotgun (WGS) entry which is preliminary data.</text>
</comment>
<evidence type="ECO:0000313" key="3">
    <source>
        <dbReference type="Proteomes" id="UP000527355"/>
    </source>
</evidence>
<keyword evidence="3" id="KW-1185">Reference proteome</keyword>
<proteinExistence type="predicted"/>
<organism evidence="2 3">
    <name type="scientific">Myotis myotis</name>
    <name type="common">Greater mouse-eared bat</name>
    <name type="synonym">Vespertilio myotis</name>
    <dbReference type="NCBI Taxonomy" id="51298"/>
    <lineage>
        <taxon>Eukaryota</taxon>
        <taxon>Metazoa</taxon>
        <taxon>Chordata</taxon>
        <taxon>Craniata</taxon>
        <taxon>Vertebrata</taxon>
        <taxon>Euteleostomi</taxon>
        <taxon>Mammalia</taxon>
        <taxon>Eutheria</taxon>
        <taxon>Laurasiatheria</taxon>
        <taxon>Chiroptera</taxon>
        <taxon>Yangochiroptera</taxon>
        <taxon>Vespertilionidae</taxon>
        <taxon>Myotis</taxon>
    </lineage>
</organism>
<dbReference type="EMBL" id="JABWUV010000006">
    <property type="protein sequence ID" value="KAF6349186.1"/>
    <property type="molecule type" value="Genomic_DNA"/>
</dbReference>